<dbReference type="PANTHER" id="PTHR43788">
    <property type="entry name" value="DNA2/NAM7 HELICASE FAMILY MEMBER"/>
    <property type="match status" value="1"/>
</dbReference>
<dbReference type="InterPro" id="IPR027417">
    <property type="entry name" value="P-loop_NTPase"/>
</dbReference>
<name>A0A1M4ZV02_9FLAO</name>
<dbReference type="OrthoDB" id="9803432at2"/>
<evidence type="ECO:0000313" key="5">
    <source>
        <dbReference type="Proteomes" id="UP000184518"/>
    </source>
</evidence>
<dbReference type="PANTHER" id="PTHR43788:SF6">
    <property type="entry name" value="DNA HELICASE B"/>
    <property type="match status" value="1"/>
</dbReference>
<evidence type="ECO:0000313" key="4">
    <source>
        <dbReference type="EMBL" id="SHF21647.1"/>
    </source>
</evidence>
<keyword evidence="4" id="KW-0378">Hydrolase</keyword>
<protein>
    <submittedName>
        <fullName evidence="4">ATP-dependent exoDNAse (Exonuclease V), alpha subunit, helicase superfamily I</fullName>
    </submittedName>
</protein>
<proteinExistence type="predicted"/>
<dbReference type="Pfam" id="PF13604">
    <property type="entry name" value="AAA_30"/>
    <property type="match status" value="1"/>
</dbReference>
<keyword evidence="4" id="KW-0540">Nuclease</keyword>
<dbReference type="CDD" id="cd18809">
    <property type="entry name" value="SF1_C_RecD"/>
    <property type="match status" value="1"/>
</dbReference>
<dbReference type="GO" id="GO:0005524">
    <property type="term" value="F:ATP binding"/>
    <property type="evidence" value="ECO:0007669"/>
    <property type="project" value="UniProtKB-KW"/>
</dbReference>
<dbReference type="STRING" id="1416778.SAMN05443633_103273"/>
<keyword evidence="4" id="KW-0269">Exonuclease</keyword>
<dbReference type="GO" id="GO:0003678">
    <property type="term" value="F:DNA helicase activity"/>
    <property type="evidence" value="ECO:0007669"/>
    <property type="project" value="UniProtKB-ARBA"/>
</dbReference>
<evidence type="ECO:0000256" key="2">
    <source>
        <dbReference type="ARBA" id="ARBA00022840"/>
    </source>
</evidence>
<dbReference type="CDD" id="cd17933">
    <property type="entry name" value="DEXSc_RecD-like"/>
    <property type="match status" value="1"/>
</dbReference>
<dbReference type="Pfam" id="PF13538">
    <property type="entry name" value="UvrD_C_2"/>
    <property type="match status" value="1"/>
</dbReference>
<accession>A0A1M4ZV02</accession>
<organism evidence="4 5">
    <name type="scientific">Chryseobacterium arachidis</name>
    <dbReference type="NCBI Taxonomy" id="1416778"/>
    <lineage>
        <taxon>Bacteria</taxon>
        <taxon>Pseudomonadati</taxon>
        <taxon>Bacteroidota</taxon>
        <taxon>Flavobacteriia</taxon>
        <taxon>Flavobacteriales</taxon>
        <taxon>Weeksellaceae</taxon>
        <taxon>Chryseobacterium group</taxon>
        <taxon>Chryseobacterium</taxon>
    </lineage>
</organism>
<dbReference type="EMBL" id="FQUT01000003">
    <property type="protein sequence ID" value="SHF21647.1"/>
    <property type="molecule type" value="Genomic_DNA"/>
</dbReference>
<reference evidence="5" key="1">
    <citation type="submission" date="2016-11" db="EMBL/GenBank/DDBJ databases">
        <authorList>
            <person name="Varghese N."/>
            <person name="Submissions S."/>
        </authorList>
    </citation>
    <scope>NUCLEOTIDE SEQUENCE [LARGE SCALE GENOMIC DNA]</scope>
    <source>
        <strain evidence="5">DSM 27619</strain>
    </source>
</reference>
<feature type="domain" description="UvrD-like helicase C-terminal" evidence="3">
    <location>
        <begin position="1010"/>
        <end position="1054"/>
    </location>
</feature>
<dbReference type="Proteomes" id="UP000184518">
    <property type="component" value="Unassembled WGS sequence"/>
</dbReference>
<sequence>MNKNLKTKKEYVQHFSTRIPWKDNDYTGRVDDNPKYNVAAQVIPNIGNSRDIELEEKNKGKFYQNIGSEKFKNWITENSAFMSKTELEVKMNHPYKNGKNEKFSHYRETSFKLKPYSFLLRPFAWTLKGNAKELAKYYNFNFDYEGNERMLNWNSSWISHGESQRAIFEYFFSGIVPNKSLIFPYYKQVPFIEDNRRVIAGIGNLVNFFELKEYSSDGSREEKNYIWETNTPHSIRNHGEQGFLMPYFEISKYLINNPDFDVSSVTLFEPEGFRNEFSYAAEWVSYDATIDVLNQAKKVLRNIAKLNLETANQDWVNIQLEYVEKQLKAVWNQRGIFPGLASVLFALGIKHSFDLARFINTSENDLISELKQYFSGEKETGNDKLDESIAEKEDEFNGLLKHDNKLKYFELLTRISLSVKQASNVWKKFKDDHASEIINNPYLLYELTRKESQEYQIAISQIDNAMFVNDLVENNYPLTNPTKMRTEADKRRFRAMTMLVLEHATNCGHTLLSYDQIIEKISSLPLDRKTEFQTEKIEGIIEFLVQGGLYVDITNNYIKLKEYQEYKELIFKTLSERINENIGNRQEWLDIINKKFGSLKKGNEEKDRVARNEKAKALKTIESSKVSVFLGRAGTGKTTALGIFASVNEIKEGGLLALTPTGKARIQLENSFKENNVEAECMTIAQFLVRSGGFSWSTMSYKLPNKNSTSVSETVIIDESSMLTENMFAGILKLVSTHAKRIIFTGDKNQLPPIGAGRPFTDMIMYLEKNAPEKIASLMTEMRQDDTGDDLAFAQLFSDINSVDKGVIQRVKSKKTDERLEYIEYTDLEHLENLFFDKVLPSITEMENREDIDGFNKSLGATMNDQYTHYNTSKHIEDWQIISPTRWIGIGTYYLNEQIHIHYRQNIVDKWNYQWSKCNPQSIQKIVYGDKVISNVNEDRECWSREKSQGCKEYIANGEIGIMMNYPKQFGRDDRNDKYYKFMFNSYDSHIFSYTKNDFGSDEGDSKLELAYALTVHKSQGSGFGKTLVVINGKSALLSKELLYTAFSRQKDGLKILSDLPIAELLKYSNDWYSDTKQRYTDLFEKPDIVEIQSTKQKRYFEEKLIHKTVRGEMVRSKSEVIVANIIDKMGIDYTYEELLTIKGKNYLPDFTLRYQGRTAYLEHLGMLGNILYKAHWKEKQSSYEESGISEQIGNLIITQDGLDGSLDSKIIEDSINKWKNNI</sequence>
<gene>
    <name evidence="4" type="ORF">SAMN05443633_103273</name>
</gene>
<evidence type="ECO:0000256" key="1">
    <source>
        <dbReference type="ARBA" id="ARBA00022741"/>
    </source>
</evidence>
<keyword evidence="5" id="KW-1185">Reference proteome</keyword>
<dbReference type="AlphaFoldDB" id="A0A1M4ZV02"/>
<evidence type="ECO:0000259" key="3">
    <source>
        <dbReference type="Pfam" id="PF13538"/>
    </source>
</evidence>
<keyword evidence="4" id="KW-0347">Helicase</keyword>
<dbReference type="Gene3D" id="2.30.30.940">
    <property type="match status" value="1"/>
</dbReference>
<dbReference type="GO" id="GO:0004527">
    <property type="term" value="F:exonuclease activity"/>
    <property type="evidence" value="ECO:0007669"/>
    <property type="project" value="UniProtKB-KW"/>
</dbReference>
<dbReference type="Gene3D" id="3.40.50.300">
    <property type="entry name" value="P-loop containing nucleotide triphosphate hydrolases"/>
    <property type="match status" value="2"/>
</dbReference>
<dbReference type="InterPro" id="IPR027785">
    <property type="entry name" value="UvrD-like_helicase_C"/>
</dbReference>
<dbReference type="InterPro" id="IPR050534">
    <property type="entry name" value="Coronavir_polyprotein_1ab"/>
</dbReference>
<keyword evidence="1" id="KW-0547">Nucleotide-binding</keyword>
<keyword evidence="2" id="KW-0067">ATP-binding</keyword>
<dbReference type="SUPFAM" id="SSF52540">
    <property type="entry name" value="P-loop containing nucleoside triphosphate hydrolases"/>
    <property type="match status" value="2"/>
</dbReference>